<protein>
    <submittedName>
        <fullName evidence="2">Dolichyl-diphosphooligosaccharide--protein glycotransferase</fullName>
    </submittedName>
</protein>
<accession>A0AC35UEY1</accession>
<dbReference type="WBParaSite" id="RSKR_0001053200.1">
    <property type="protein sequence ID" value="RSKR_0001053200.1"/>
    <property type="gene ID" value="RSKR_0001053200"/>
</dbReference>
<name>A0AC35UEY1_9BILA</name>
<evidence type="ECO:0000313" key="1">
    <source>
        <dbReference type="Proteomes" id="UP000095286"/>
    </source>
</evidence>
<evidence type="ECO:0000313" key="2">
    <source>
        <dbReference type="WBParaSite" id="RSKR_0001053200.1"/>
    </source>
</evidence>
<proteinExistence type="predicted"/>
<dbReference type="Proteomes" id="UP000095286">
    <property type="component" value="Unplaced"/>
</dbReference>
<reference evidence="2" key="1">
    <citation type="submission" date="2016-11" db="UniProtKB">
        <authorList>
            <consortium name="WormBaseParasite"/>
        </authorList>
    </citation>
    <scope>IDENTIFICATION</scope>
    <source>
        <strain evidence="2">KR3021</strain>
    </source>
</reference>
<sequence length="697" mass="79080">MEPSIKLESYGSRFLTKYSILGLACLLAFAIRLHMVINYHVIIAEYDPSFNYRATEQASEHGFYHFHNWYDTKAWYPMGRDVGKTVYNGLMATSGFIYWIMNLLHITVTIKEVCVFLSPLYAMFTVLATYGLTKECFNEGSGLLAGIFIGIAPGYISRSVAGSYDNECIAIFCMIFTYYLWIKAVKTGTTGWAVGAALAYFYMVASWGGYIYLINLIPLHVFVLMITGRFDSKAYVAYSVFYPIGILMSMLIPFVGFQPVSTAEHLGAFGVFGLCQLISFSQYLKAKLGDDTFLTIVKSLVGTIASVFCILLLTSTFLGNIAPFSGRIYSFLDPSHAKKNIPIIASVSEHQPTAWGSYYFDLHYLMALTPAGLYFCFKKLSNENIFIILYAASSIWFSGIMVRMMLVLTPIVCICSGIAISTTLLSYSAIKEDDKKEDKKDKKKKKDAYYSMTSVFVIGFIFTFFLMFCFHSTWVTSNAYSSPSIVLAARSSHGTTLFDDFREAYYWLQMNTPKDSVVLSWWDYGYQIGAYANRTTLVDNNTANNTHISRVGQSLASNETHAIEIMREFNVDYVLIVFGGYSGYSSDDINKFLWMVRIGASTPEGAHIKEHDYYNARGEYRMDAQVSDTMKNSVMYKLSYYRFGQLYTSRDQSGYDRARDTVIGHKDIKLENFEECYTSEHWIVRLYKVKPIPNRGE</sequence>
<organism evidence="1 2">
    <name type="scientific">Rhabditophanes sp. KR3021</name>
    <dbReference type="NCBI Taxonomy" id="114890"/>
    <lineage>
        <taxon>Eukaryota</taxon>
        <taxon>Metazoa</taxon>
        <taxon>Ecdysozoa</taxon>
        <taxon>Nematoda</taxon>
        <taxon>Chromadorea</taxon>
        <taxon>Rhabditida</taxon>
        <taxon>Tylenchina</taxon>
        <taxon>Panagrolaimomorpha</taxon>
        <taxon>Strongyloidoidea</taxon>
        <taxon>Alloionematidae</taxon>
        <taxon>Rhabditophanes</taxon>
    </lineage>
</organism>